<dbReference type="RefSeq" id="WP_208235842.1">
    <property type="nucleotide sequence ID" value="NZ_BAAAQU010000001.1"/>
</dbReference>
<dbReference type="GO" id="GO:0003700">
    <property type="term" value="F:DNA-binding transcription factor activity"/>
    <property type="evidence" value="ECO:0007669"/>
    <property type="project" value="InterPro"/>
</dbReference>
<dbReference type="Gene3D" id="1.10.10.10">
    <property type="entry name" value="Winged helix-like DNA-binding domain superfamily/Winged helix DNA-binding domain"/>
    <property type="match status" value="1"/>
</dbReference>
<dbReference type="SMART" id="SM00347">
    <property type="entry name" value="HTH_MARR"/>
    <property type="match status" value="1"/>
</dbReference>
<feature type="domain" description="HTH marR-type" evidence="1">
    <location>
        <begin position="1"/>
        <end position="146"/>
    </location>
</feature>
<dbReference type="SUPFAM" id="SSF46785">
    <property type="entry name" value="Winged helix' DNA-binding domain"/>
    <property type="match status" value="1"/>
</dbReference>
<evidence type="ECO:0000259" key="1">
    <source>
        <dbReference type="PROSITE" id="PS50995"/>
    </source>
</evidence>
<accession>A0A939QIS3</accession>
<dbReference type="InterPro" id="IPR036388">
    <property type="entry name" value="WH-like_DNA-bd_sf"/>
</dbReference>
<sequence>MTATHGSAGDRNDRTAVDLIVAASRFTRRAGRVPGFTYSSTAWRVLAELEQRGAMRISDLVHLQRITQPTMTALVQRLEGEGWVTREPDPDDGRATLVRLTELGATALGEYRQAAATRITPLLAELTEFDRATLVRAAELLERMSDDPALS</sequence>
<dbReference type="Pfam" id="PF01047">
    <property type="entry name" value="MarR"/>
    <property type="match status" value="1"/>
</dbReference>
<dbReference type="EMBL" id="JAGFBF010000001">
    <property type="protein sequence ID" value="MBO2988464.1"/>
    <property type="molecule type" value="Genomic_DNA"/>
</dbReference>
<organism evidence="2 3">
    <name type="scientific">Leucobacter tardus</name>
    <dbReference type="NCBI Taxonomy" id="501483"/>
    <lineage>
        <taxon>Bacteria</taxon>
        <taxon>Bacillati</taxon>
        <taxon>Actinomycetota</taxon>
        <taxon>Actinomycetes</taxon>
        <taxon>Micrococcales</taxon>
        <taxon>Microbacteriaceae</taxon>
        <taxon>Leucobacter</taxon>
    </lineage>
</organism>
<dbReference type="PROSITE" id="PS50995">
    <property type="entry name" value="HTH_MARR_2"/>
    <property type="match status" value="1"/>
</dbReference>
<proteinExistence type="predicted"/>
<dbReference type="PANTHER" id="PTHR39515:SF2">
    <property type="entry name" value="HTH-TYPE TRANSCRIPTIONAL REGULATOR RV0880"/>
    <property type="match status" value="1"/>
</dbReference>
<evidence type="ECO:0000313" key="3">
    <source>
        <dbReference type="Proteomes" id="UP000668403"/>
    </source>
</evidence>
<keyword evidence="3" id="KW-1185">Reference proteome</keyword>
<comment type="caution">
    <text evidence="2">The sequence shown here is derived from an EMBL/GenBank/DDBJ whole genome shotgun (WGS) entry which is preliminary data.</text>
</comment>
<reference evidence="2" key="1">
    <citation type="submission" date="2021-03" db="EMBL/GenBank/DDBJ databases">
        <title>Leucobacter chromiisoli sp. nov., isolated from chromium-containing soil of chemical plant.</title>
        <authorList>
            <person name="Xu Z."/>
        </authorList>
    </citation>
    <scope>NUCLEOTIDE SEQUENCE</scope>
    <source>
        <strain evidence="2">K 70/01</strain>
    </source>
</reference>
<protein>
    <submittedName>
        <fullName evidence="2">MarR family transcriptional regulator</fullName>
    </submittedName>
</protein>
<dbReference type="PANTHER" id="PTHR39515">
    <property type="entry name" value="CONSERVED PROTEIN"/>
    <property type="match status" value="1"/>
</dbReference>
<gene>
    <name evidence="2" type="ORF">J4H85_00430</name>
</gene>
<dbReference type="InterPro" id="IPR036390">
    <property type="entry name" value="WH_DNA-bd_sf"/>
</dbReference>
<dbReference type="Proteomes" id="UP000668403">
    <property type="component" value="Unassembled WGS sequence"/>
</dbReference>
<evidence type="ECO:0000313" key="2">
    <source>
        <dbReference type="EMBL" id="MBO2988464.1"/>
    </source>
</evidence>
<dbReference type="InterPro" id="IPR052526">
    <property type="entry name" value="HTH-type_Bedaq_tolerance"/>
</dbReference>
<dbReference type="InterPro" id="IPR000835">
    <property type="entry name" value="HTH_MarR-typ"/>
</dbReference>
<dbReference type="AlphaFoldDB" id="A0A939QIS3"/>
<name>A0A939QIS3_9MICO</name>